<evidence type="ECO:0000256" key="2">
    <source>
        <dbReference type="RuleBase" id="RU366003"/>
    </source>
</evidence>
<evidence type="ECO:0000256" key="1">
    <source>
        <dbReference type="ARBA" id="ARBA00022801"/>
    </source>
</evidence>
<protein>
    <recommendedName>
        <fullName evidence="2">Histidinol-phosphatase</fullName>
        <shortName evidence="2">HolPase</shortName>
        <ecNumber evidence="2">3.1.3.15</ecNumber>
    </recommendedName>
</protein>
<reference evidence="4" key="1">
    <citation type="submission" date="2021-06" db="EMBL/GenBank/DDBJ databases">
        <authorList>
            <person name="Criscuolo A."/>
        </authorList>
    </citation>
    <scope>NUCLEOTIDE SEQUENCE</scope>
    <source>
        <strain evidence="4">CIP111600</strain>
    </source>
</reference>
<organism evidence="4 5">
    <name type="scientific">Paenibacillus solanacearum</name>
    <dbReference type="NCBI Taxonomy" id="2048548"/>
    <lineage>
        <taxon>Bacteria</taxon>
        <taxon>Bacillati</taxon>
        <taxon>Bacillota</taxon>
        <taxon>Bacilli</taxon>
        <taxon>Bacillales</taxon>
        <taxon>Paenibacillaceae</taxon>
        <taxon>Paenibacillus</taxon>
    </lineage>
</organism>
<sequence>MLKFDLHTHHKRCAHADGDIRDYIEAGIKSGLQVIGISDHAPYLASEDDHPNPRIAMAASEFPKYVSEMLELKEQYRGKIEVLLGVESDFFPEHVNLYRSIYDKYPFDYIIGSVHHSGGDRIFNRNRFNQLSDEQKLEMKETYYDLILQSASSRMFQILGHIDAMKVYFTDMGQVQTPAVDRALQGIAACGTAIELNTSGVKTCGSWYPADDILERALYYGVDVTFGSDAHSPARVASDWEEARERLKQIGFQRWVYFKRKQKILVPL</sequence>
<dbReference type="EC" id="3.1.3.15" evidence="2"/>
<keyword evidence="5" id="KW-1185">Reference proteome</keyword>
<comment type="caution">
    <text evidence="4">The sequence shown here is derived from an EMBL/GenBank/DDBJ whole genome shotgun (WGS) entry which is preliminary data.</text>
</comment>
<comment type="catalytic activity">
    <reaction evidence="2">
        <text>L-histidinol phosphate + H2O = L-histidinol + phosphate</text>
        <dbReference type="Rhea" id="RHEA:14465"/>
        <dbReference type="ChEBI" id="CHEBI:15377"/>
        <dbReference type="ChEBI" id="CHEBI:43474"/>
        <dbReference type="ChEBI" id="CHEBI:57699"/>
        <dbReference type="ChEBI" id="CHEBI:57980"/>
        <dbReference type="EC" id="3.1.3.15"/>
    </reaction>
</comment>
<feature type="domain" description="PHP" evidence="3">
    <location>
        <begin position="5"/>
        <end position="199"/>
    </location>
</feature>
<comment type="similarity">
    <text evidence="2">Belongs to the PHP hydrolase family. HisK subfamily.</text>
</comment>
<dbReference type="PANTHER" id="PTHR21039:SF0">
    <property type="entry name" value="HISTIDINOL-PHOSPHATASE"/>
    <property type="match status" value="1"/>
</dbReference>
<gene>
    <name evidence="4" type="primary">hisK_4</name>
    <name evidence="4" type="ORF">PAESOLCIP111_06600</name>
</gene>
<comment type="pathway">
    <text evidence="2">Amino-acid biosynthesis; L-histidine biosynthesis; L-histidine from 5-phospho-alpha-D-ribose 1-diphosphate: step 8/9.</text>
</comment>
<keyword evidence="2" id="KW-0028">Amino-acid biosynthesis</keyword>
<dbReference type="InterPro" id="IPR010140">
    <property type="entry name" value="Histidinol_P_phosphatase_HisJ"/>
</dbReference>
<dbReference type="AlphaFoldDB" id="A0A916K875"/>
<dbReference type="CDD" id="cd12110">
    <property type="entry name" value="PHP_HisPPase_Hisj_like"/>
    <property type="match status" value="1"/>
</dbReference>
<evidence type="ECO:0000313" key="5">
    <source>
        <dbReference type="Proteomes" id="UP000693672"/>
    </source>
</evidence>
<name>A0A916K875_9BACL</name>
<dbReference type="Proteomes" id="UP000693672">
    <property type="component" value="Unassembled WGS sequence"/>
</dbReference>
<dbReference type="EMBL" id="CAJVAS010000075">
    <property type="protein sequence ID" value="CAG7652680.1"/>
    <property type="molecule type" value="Genomic_DNA"/>
</dbReference>
<evidence type="ECO:0000259" key="3">
    <source>
        <dbReference type="Pfam" id="PF02811"/>
    </source>
</evidence>
<keyword evidence="2" id="KW-0368">Histidine biosynthesis</keyword>
<dbReference type="NCBIfam" id="TIGR01856">
    <property type="entry name" value="hisJ_fam"/>
    <property type="match status" value="1"/>
</dbReference>
<dbReference type="GO" id="GO:0005737">
    <property type="term" value="C:cytoplasm"/>
    <property type="evidence" value="ECO:0007669"/>
    <property type="project" value="TreeGrafter"/>
</dbReference>
<dbReference type="Pfam" id="PF02811">
    <property type="entry name" value="PHP"/>
    <property type="match status" value="1"/>
</dbReference>
<dbReference type="PANTHER" id="PTHR21039">
    <property type="entry name" value="HISTIDINOL PHOSPHATASE-RELATED"/>
    <property type="match status" value="1"/>
</dbReference>
<dbReference type="InterPro" id="IPR004013">
    <property type="entry name" value="PHP_dom"/>
</dbReference>
<dbReference type="NCBIfam" id="NF005596">
    <property type="entry name" value="PRK07328.1"/>
    <property type="match status" value="1"/>
</dbReference>
<keyword evidence="1 2" id="KW-0378">Hydrolase</keyword>
<dbReference type="GO" id="GO:0004401">
    <property type="term" value="F:histidinol-phosphatase activity"/>
    <property type="evidence" value="ECO:0007669"/>
    <property type="project" value="UniProtKB-UniRule"/>
</dbReference>
<dbReference type="GO" id="GO:0000105">
    <property type="term" value="P:L-histidine biosynthetic process"/>
    <property type="evidence" value="ECO:0007669"/>
    <property type="project" value="UniProtKB-UniRule"/>
</dbReference>
<accession>A0A916K875</accession>
<evidence type="ECO:0000313" key="4">
    <source>
        <dbReference type="EMBL" id="CAG7652680.1"/>
    </source>
</evidence>
<proteinExistence type="inferred from homology"/>